<dbReference type="SMART" id="SM00015">
    <property type="entry name" value="IQ"/>
    <property type="match status" value="1"/>
</dbReference>
<accession>A0A8K1FH44</accession>
<dbReference type="CDD" id="cd23767">
    <property type="entry name" value="IQCD"/>
    <property type="match status" value="1"/>
</dbReference>
<reference evidence="2" key="1">
    <citation type="submission" date="2019-03" db="EMBL/GenBank/DDBJ databases">
        <title>Long read genome sequence of the mycoparasitic Pythium oligandrum ATCC 38472 isolated from sugarbeet rhizosphere.</title>
        <authorList>
            <person name="Gaulin E."/>
        </authorList>
    </citation>
    <scope>NUCLEOTIDE SEQUENCE</scope>
    <source>
        <strain evidence="2">ATCC 38472_TT</strain>
    </source>
</reference>
<dbReference type="Pfam" id="PF00612">
    <property type="entry name" value="IQ"/>
    <property type="match status" value="1"/>
</dbReference>
<comment type="caution">
    <text evidence="2">The sequence shown here is derived from an EMBL/GenBank/DDBJ whole genome shotgun (WGS) entry which is preliminary data.</text>
</comment>
<proteinExistence type="predicted"/>
<feature type="region of interest" description="Disordered" evidence="1">
    <location>
        <begin position="74"/>
        <end position="109"/>
    </location>
</feature>
<dbReference type="Proteomes" id="UP000794436">
    <property type="component" value="Unassembled WGS sequence"/>
</dbReference>
<evidence type="ECO:0000256" key="1">
    <source>
        <dbReference type="SAM" id="MobiDB-lite"/>
    </source>
</evidence>
<organism evidence="2 3">
    <name type="scientific">Pythium oligandrum</name>
    <name type="common">Mycoparasitic fungus</name>
    <dbReference type="NCBI Taxonomy" id="41045"/>
    <lineage>
        <taxon>Eukaryota</taxon>
        <taxon>Sar</taxon>
        <taxon>Stramenopiles</taxon>
        <taxon>Oomycota</taxon>
        <taxon>Peronosporomycetes</taxon>
        <taxon>Pythiales</taxon>
        <taxon>Pythiaceae</taxon>
        <taxon>Pythium</taxon>
    </lineage>
</organism>
<dbReference type="AlphaFoldDB" id="A0A8K1FH44"/>
<keyword evidence="3" id="KW-1185">Reference proteome</keyword>
<gene>
    <name evidence="2" type="ORF">Poli38472_002436</name>
</gene>
<evidence type="ECO:0000313" key="3">
    <source>
        <dbReference type="Proteomes" id="UP000794436"/>
    </source>
</evidence>
<dbReference type="OrthoDB" id="161689at2759"/>
<protein>
    <submittedName>
        <fullName evidence="2">Uncharacterized protein</fullName>
    </submittedName>
</protein>
<sequence length="267" mass="30646">MTHSNSDSSLPAIEYFRAQQDSHIEGIKTFVSEQRDKRIHLLHKTNLSKVLRQELEWQVDKDSTSDTTCIMDAEEESEPKGGDQPLDVTSTDGTSIEPPEEEEVVEEQPPLVVDESVDHTTDEDLLLETVASAVYELVDMVVIHVEEEEREPVEAWIVPEKRRSTVMDLTRFIVRIQSTYRGHRARRAFRLALYQEALSCGVLGAMPGTFQGQSGWYQDPKTLMAYYFKIQPDGEWKQKIVLRCNSLILTPYQMHEEILSKVFIDSE</sequence>
<dbReference type="EMBL" id="SPLM01000072">
    <property type="protein sequence ID" value="TMW63495.1"/>
    <property type="molecule type" value="Genomic_DNA"/>
</dbReference>
<evidence type="ECO:0000313" key="2">
    <source>
        <dbReference type="EMBL" id="TMW63495.1"/>
    </source>
</evidence>
<name>A0A8K1FH44_PYTOL</name>
<dbReference type="InterPro" id="IPR000048">
    <property type="entry name" value="IQ_motif_EF-hand-BS"/>
</dbReference>
<dbReference type="PROSITE" id="PS50096">
    <property type="entry name" value="IQ"/>
    <property type="match status" value="1"/>
</dbReference>